<dbReference type="KEGG" id="ttk:TST_1621"/>
<dbReference type="HAMAP" id="MF_00358">
    <property type="entry name" value="Ribosomal_bS21"/>
    <property type="match status" value="1"/>
</dbReference>
<dbReference type="GO" id="GO:0005840">
    <property type="term" value="C:ribosome"/>
    <property type="evidence" value="ECO:0007669"/>
    <property type="project" value="UniProtKB-KW"/>
</dbReference>
<dbReference type="PANTHER" id="PTHR21109:SF0">
    <property type="entry name" value="SMALL RIBOSOMAL SUBUNIT PROTEIN BS21M"/>
    <property type="match status" value="1"/>
</dbReference>
<keyword evidence="8" id="KW-1185">Reference proteome</keyword>
<dbReference type="STRING" id="1298851.TST_1621"/>
<accession>A0A0S3QVQ4</accession>
<dbReference type="Gene3D" id="1.20.5.1150">
    <property type="entry name" value="Ribosomal protein S8"/>
    <property type="match status" value="1"/>
</dbReference>
<evidence type="ECO:0000256" key="6">
    <source>
        <dbReference type="RuleBase" id="RU000667"/>
    </source>
</evidence>
<dbReference type="InterPro" id="IPR038380">
    <property type="entry name" value="Ribosomal_bS21_sf"/>
</dbReference>
<evidence type="ECO:0000256" key="4">
    <source>
        <dbReference type="ARBA" id="ARBA00035135"/>
    </source>
</evidence>
<evidence type="ECO:0000313" key="7">
    <source>
        <dbReference type="EMBL" id="BAT72405.1"/>
    </source>
</evidence>
<dbReference type="PRINTS" id="PR00976">
    <property type="entry name" value="RIBOSOMALS21"/>
</dbReference>
<dbReference type="NCBIfam" id="TIGR00030">
    <property type="entry name" value="S21p"/>
    <property type="match status" value="1"/>
</dbReference>
<evidence type="ECO:0000256" key="5">
    <source>
        <dbReference type="HAMAP-Rule" id="MF_00358"/>
    </source>
</evidence>
<comment type="similarity">
    <text evidence="1 5 6">Belongs to the bacterial ribosomal protein bS21 family.</text>
</comment>
<organism evidence="7 8">
    <name type="scientific">Thermosulfidibacter takaii (strain DSM 17441 / JCM 13301 / NBRC 103674 / ABI70S6)</name>
    <dbReference type="NCBI Taxonomy" id="1298851"/>
    <lineage>
        <taxon>Bacteria</taxon>
        <taxon>Pseudomonadati</taxon>
        <taxon>Thermosulfidibacterota</taxon>
        <taxon>Thermosulfidibacteria</taxon>
        <taxon>Thermosulfidibacterales</taxon>
        <taxon>Thermosulfidibacteraceae</taxon>
    </lineage>
</organism>
<dbReference type="GO" id="GO:1990904">
    <property type="term" value="C:ribonucleoprotein complex"/>
    <property type="evidence" value="ECO:0007669"/>
    <property type="project" value="UniProtKB-KW"/>
</dbReference>
<proteinExistence type="inferred from homology"/>
<dbReference type="Pfam" id="PF01165">
    <property type="entry name" value="Ribosomal_S21"/>
    <property type="match status" value="1"/>
</dbReference>
<protein>
    <recommendedName>
        <fullName evidence="4 5">Small ribosomal subunit protein bS21</fullName>
    </recommendedName>
</protein>
<reference evidence="8" key="1">
    <citation type="journal article" date="2018" name="Science">
        <title>A primordial and reversible TCA cycle in a facultatively chemolithoautotrophic thermophile.</title>
        <authorList>
            <person name="Nunoura T."/>
            <person name="Chikaraishi Y."/>
            <person name="Izaki R."/>
            <person name="Suwa T."/>
            <person name="Sato T."/>
            <person name="Harada T."/>
            <person name="Mori K."/>
            <person name="Kato Y."/>
            <person name="Miyazaki M."/>
            <person name="Shimamura S."/>
            <person name="Yanagawa K."/>
            <person name="Shuto A."/>
            <person name="Ohkouchi N."/>
            <person name="Fujita N."/>
            <person name="Takaki Y."/>
            <person name="Atomi H."/>
            <person name="Takai K."/>
        </authorList>
    </citation>
    <scope>NUCLEOTIDE SEQUENCE [LARGE SCALE GENOMIC DNA]</scope>
    <source>
        <strain evidence="8">DSM 17441 / JCM 13301 / NBRC 103674 / ABI70S6</strain>
    </source>
</reference>
<evidence type="ECO:0000313" key="8">
    <source>
        <dbReference type="Proteomes" id="UP000063234"/>
    </source>
</evidence>
<evidence type="ECO:0000256" key="1">
    <source>
        <dbReference type="ARBA" id="ARBA00006640"/>
    </source>
</evidence>
<dbReference type="InterPro" id="IPR001911">
    <property type="entry name" value="Ribosomal_bS21"/>
</dbReference>
<sequence>MSRVVNAAVVVDGDIDSALKKLRKKIEKEGLIKEIKKAMYYEKPTQRRRKKLLKARKKLRKIQQKMKQLEMY</sequence>
<keyword evidence="3 5" id="KW-0687">Ribonucleoprotein</keyword>
<evidence type="ECO:0000256" key="3">
    <source>
        <dbReference type="ARBA" id="ARBA00023274"/>
    </source>
</evidence>
<dbReference type="RefSeq" id="WP_068550560.1">
    <property type="nucleotide sequence ID" value="NZ_AP013035.1"/>
</dbReference>
<evidence type="ECO:0000256" key="2">
    <source>
        <dbReference type="ARBA" id="ARBA00022980"/>
    </source>
</evidence>
<dbReference type="EMBL" id="AP013035">
    <property type="protein sequence ID" value="BAT72405.1"/>
    <property type="molecule type" value="Genomic_DNA"/>
</dbReference>
<dbReference type="GO" id="GO:0006412">
    <property type="term" value="P:translation"/>
    <property type="evidence" value="ECO:0007669"/>
    <property type="project" value="UniProtKB-UniRule"/>
</dbReference>
<keyword evidence="2 5" id="KW-0689">Ribosomal protein</keyword>
<gene>
    <name evidence="5 7" type="primary">rpsU</name>
    <name evidence="7" type="ORF">TST_1621</name>
</gene>
<dbReference type="GO" id="GO:0003735">
    <property type="term" value="F:structural constituent of ribosome"/>
    <property type="evidence" value="ECO:0007669"/>
    <property type="project" value="InterPro"/>
</dbReference>
<dbReference type="Proteomes" id="UP000063234">
    <property type="component" value="Chromosome"/>
</dbReference>
<dbReference type="AlphaFoldDB" id="A0A0S3QVQ4"/>
<dbReference type="PANTHER" id="PTHR21109">
    <property type="entry name" value="MITOCHONDRIAL 28S RIBOSOMAL PROTEIN S21"/>
    <property type="match status" value="1"/>
</dbReference>
<name>A0A0S3QVQ4_THET7</name>